<feature type="transmembrane region" description="Helical" evidence="3">
    <location>
        <begin position="315"/>
        <end position="344"/>
    </location>
</feature>
<evidence type="ECO:0000256" key="3">
    <source>
        <dbReference type="SAM" id="Phobius"/>
    </source>
</evidence>
<gene>
    <name evidence="4" type="ORF">DHEL01_v209798</name>
</gene>
<name>A0A2P5HNH3_DIAHE</name>
<keyword evidence="5" id="KW-1185">Reference proteome</keyword>
<reference evidence="4" key="1">
    <citation type="submission" date="2017-09" db="EMBL/GenBank/DDBJ databases">
        <title>Polyketide synthases of a Diaporthe helianthi virulent isolate.</title>
        <authorList>
            <person name="Baroncelli R."/>
        </authorList>
    </citation>
    <scope>NUCLEOTIDE SEQUENCE [LARGE SCALE GENOMIC DNA]</scope>
    <source>
        <strain evidence="4">7/96</strain>
    </source>
</reference>
<evidence type="ECO:0000256" key="1">
    <source>
        <dbReference type="SAM" id="Coils"/>
    </source>
</evidence>
<keyword evidence="3" id="KW-0472">Membrane</keyword>
<accession>A0A2P5HNH3</accession>
<feature type="region of interest" description="Disordered" evidence="2">
    <location>
        <begin position="1"/>
        <end position="142"/>
    </location>
</feature>
<keyword evidence="1" id="KW-0175">Coiled coil</keyword>
<dbReference type="EMBL" id="MAVT02001162">
    <property type="protein sequence ID" value="POS71806.1"/>
    <property type="molecule type" value="Genomic_DNA"/>
</dbReference>
<protein>
    <submittedName>
        <fullName evidence="4">Uncharacterized protein</fullName>
    </submittedName>
</protein>
<evidence type="ECO:0000313" key="4">
    <source>
        <dbReference type="EMBL" id="POS71806.1"/>
    </source>
</evidence>
<dbReference type="Proteomes" id="UP000094444">
    <property type="component" value="Unassembled WGS sequence"/>
</dbReference>
<feature type="coiled-coil region" evidence="1">
    <location>
        <begin position="188"/>
        <end position="215"/>
    </location>
</feature>
<feature type="region of interest" description="Disordered" evidence="2">
    <location>
        <begin position="286"/>
        <end position="307"/>
    </location>
</feature>
<evidence type="ECO:0000313" key="5">
    <source>
        <dbReference type="Proteomes" id="UP000094444"/>
    </source>
</evidence>
<sequence length="347" mass="37983">MQRGHEMDPGPLPSYDEAVNSATLSRTQDTPPASQSAPHPPRYSSRPSESRSHPNDHSSRTICPQAADSKDPQLTPQERSRTTAQREPERQNLTRTTPDSLKKPGEPKPPVEAARPSADFLRRHRERVTQPTGGRSKYDDCLSDNRLSRRRAMEDQPDRIKTLKNTVEHQSAIISMLYRKVDNREKTIHENNARLEHLSAQLKKTEALLENERKGTRPAVIPIAAAAASIPSLHTAPASAILALVAAATTPSIRLLSSFFFSCSLLNLSLSSSLSLSLSASALASSCSSRQGSPSQRADPTATPRTNSPTSRAAILFFFLFVFVFVFVVVVGVVVLVVVLFAVFEDA</sequence>
<keyword evidence="3" id="KW-1133">Transmembrane helix</keyword>
<feature type="compositionally biased region" description="Basic and acidic residues" evidence="2">
    <location>
        <begin position="48"/>
        <end position="59"/>
    </location>
</feature>
<feature type="compositionally biased region" description="Polar residues" evidence="2">
    <location>
        <begin position="20"/>
        <end position="37"/>
    </location>
</feature>
<dbReference type="AlphaFoldDB" id="A0A2P5HNH3"/>
<keyword evidence="3" id="KW-0812">Transmembrane</keyword>
<evidence type="ECO:0000256" key="2">
    <source>
        <dbReference type="SAM" id="MobiDB-lite"/>
    </source>
</evidence>
<feature type="compositionally biased region" description="Basic and acidic residues" evidence="2">
    <location>
        <begin position="78"/>
        <end position="92"/>
    </location>
</feature>
<dbReference type="InParanoid" id="A0A2P5HNH3"/>
<organism evidence="4 5">
    <name type="scientific">Diaporthe helianthi</name>
    <dbReference type="NCBI Taxonomy" id="158607"/>
    <lineage>
        <taxon>Eukaryota</taxon>
        <taxon>Fungi</taxon>
        <taxon>Dikarya</taxon>
        <taxon>Ascomycota</taxon>
        <taxon>Pezizomycotina</taxon>
        <taxon>Sordariomycetes</taxon>
        <taxon>Sordariomycetidae</taxon>
        <taxon>Diaporthales</taxon>
        <taxon>Diaporthaceae</taxon>
        <taxon>Diaporthe</taxon>
    </lineage>
</organism>
<comment type="caution">
    <text evidence="4">The sequence shown here is derived from an EMBL/GenBank/DDBJ whole genome shotgun (WGS) entry which is preliminary data.</text>
</comment>
<feature type="compositionally biased region" description="Low complexity" evidence="2">
    <location>
        <begin position="286"/>
        <end position="297"/>
    </location>
</feature>
<proteinExistence type="predicted"/>